<evidence type="ECO:0000313" key="2">
    <source>
        <dbReference type="Proteomes" id="UP000504610"/>
    </source>
</evidence>
<sequence>MSAQRRNVVGSKRPREVFLTSTSLSFSSLSSSCASWDDGIEISMMKTSRTSYEISCVQQPSPSSPSRLRPVRLMDECLGTHYDPERIPASVFAKSTGDANWSEASNDSLFSLRMSTCQAFRESNIEDEAGEFLAYSPYLLVKTEEAKEKRSQVKETKTHQEKSISSSTPPVVSWSSTNYPTSFYQLYQAPQTKAQSCPLPVGDKRENKKKKIIWSWFSSGFFKYNLHCCSRSRELYKN</sequence>
<organism evidence="2 3">
    <name type="scientific">Raphanus sativus</name>
    <name type="common">Radish</name>
    <name type="synonym">Raphanus raphanistrum var. sativus</name>
    <dbReference type="NCBI Taxonomy" id="3726"/>
    <lineage>
        <taxon>Eukaryota</taxon>
        <taxon>Viridiplantae</taxon>
        <taxon>Streptophyta</taxon>
        <taxon>Embryophyta</taxon>
        <taxon>Tracheophyta</taxon>
        <taxon>Spermatophyta</taxon>
        <taxon>Magnoliopsida</taxon>
        <taxon>eudicotyledons</taxon>
        <taxon>Gunneridae</taxon>
        <taxon>Pentapetalae</taxon>
        <taxon>rosids</taxon>
        <taxon>malvids</taxon>
        <taxon>Brassicales</taxon>
        <taxon>Brassicaceae</taxon>
        <taxon>Brassiceae</taxon>
        <taxon>Raphanus</taxon>
    </lineage>
</organism>
<evidence type="ECO:0000256" key="1">
    <source>
        <dbReference type="SAM" id="MobiDB-lite"/>
    </source>
</evidence>
<dbReference type="Proteomes" id="UP000504610">
    <property type="component" value="Chromosome 1"/>
</dbReference>
<dbReference type="RefSeq" id="XP_018472492.1">
    <property type="nucleotide sequence ID" value="XM_018616990.1"/>
</dbReference>
<dbReference type="PANTHER" id="PTHR33673:SF37">
    <property type="entry name" value="(RAPE) HYPOTHETICAL PROTEIN"/>
    <property type="match status" value="1"/>
</dbReference>
<proteinExistence type="predicted"/>
<accession>A0A6J0MJ30</accession>
<dbReference type="RefSeq" id="XP_056845314.1">
    <property type="nucleotide sequence ID" value="XM_056989334.1"/>
</dbReference>
<protein>
    <submittedName>
        <fullName evidence="3">Uncharacterized protein LOC108843743</fullName>
    </submittedName>
    <submittedName>
        <fullName evidence="4">Uncharacterized protein LOC130496822</fullName>
    </submittedName>
</protein>
<gene>
    <name evidence="3" type="primary">LOC108843743</name>
    <name evidence="4" type="synonym">LOC130496822</name>
</gene>
<dbReference type="GeneID" id="108843743"/>
<evidence type="ECO:0000313" key="4">
    <source>
        <dbReference type="RefSeq" id="XP_056845314.1"/>
    </source>
</evidence>
<dbReference type="PROSITE" id="PS51257">
    <property type="entry name" value="PROKAR_LIPOPROTEIN"/>
    <property type="match status" value="1"/>
</dbReference>
<keyword evidence="2" id="KW-1185">Reference proteome</keyword>
<dbReference type="PANTHER" id="PTHR33673">
    <property type="entry name" value="SUPPRESSOR SRP40-LIKE PROTEIN"/>
    <property type="match status" value="1"/>
</dbReference>
<dbReference type="OrthoDB" id="1113292at2759"/>
<reference evidence="2" key="1">
    <citation type="journal article" date="2019" name="Database">
        <title>The radish genome database (RadishGD): an integrated information resource for radish genomics.</title>
        <authorList>
            <person name="Yu H.J."/>
            <person name="Baek S."/>
            <person name="Lee Y.J."/>
            <person name="Cho A."/>
            <person name="Mun J.H."/>
        </authorList>
    </citation>
    <scope>NUCLEOTIDE SEQUENCE [LARGE SCALE GENOMIC DNA]</scope>
    <source>
        <strain evidence="2">cv. WK10039</strain>
    </source>
</reference>
<dbReference type="AlphaFoldDB" id="A0A6J0MJ30"/>
<reference evidence="3 4" key="2">
    <citation type="submission" date="2025-04" db="UniProtKB">
        <authorList>
            <consortium name="RefSeq"/>
        </authorList>
    </citation>
    <scope>IDENTIFICATION</scope>
    <source>
        <tissue evidence="3 4">Leaf</tissue>
    </source>
</reference>
<evidence type="ECO:0000313" key="3">
    <source>
        <dbReference type="RefSeq" id="XP_018472492.1"/>
    </source>
</evidence>
<dbReference type="KEGG" id="rsz:108843743"/>
<name>A0A6J0MJ30_RAPSA</name>
<feature type="compositionally biased region" description="Basic and acidic residues" evidence="1">
    <location>
        <begin position="150"/>
        <end position="162"/>
    </location>
</feature>
<feature type="region of interest" description="Disordered" evidence="1">
    <location>
        <begin position="150"/>
        <end position="169"/>
    </location>
</feature>
<dbReference type="KEGG" id="rsz:130496822"/>